<dbReference type="SUPFAM" id="SSF53300">
    <property type="entry name" value="vWA-like"/>
    <property type="match status" value="1"/>
</dbReference>
<feature type="compositionally biased region" description="Basic and acidic residues" evidence="4">
    <location>
        <begin position="206"/>
        <end position="237"/>
    </location>
</feature>
<dbReference type="SMART" id="SM00811">
    <property type="entry name" value="Alpha_kinase"/>
    <property type="match status" value="1"/>
</dbReference>
<evidence type="ECO:0000256" key="2">
    <source>
        <dbReference type="ARBA" id="ARBA00022679"/>
    </source>
</evidence>
<dbReference type="CDD" id="cd00198">
    <property type="entry name" value="vWFA"/>
    <property type="match status" value="1"/>
</dbReference>
<accession>A0A1I8IYX0</accession>
<evidence type="ECO:0000313" key="8">
    <source>
        <dbReference type="WBParaSite" id="maker-uti_cns_0019100-snap-gene-0.2-mRNA-1"/>
    </source>
</evidence>
<feature type="compositionally biased region" description="Polar residues" evidence="4">
    <location>
        <begin position="383"/>
        <end position="399"/>
    </location>
</feature>
<protein>
    <submittedName>
        <fullName evidence="8">VWFA domain-containing protein</fullName>
    </submittedName>
</protein>
<dbReference type="GO" id="GO:0005524">
    <property type="term" value="F:ATP binding"/>
    <property type="evidence" value="ECO:0007669"/>
    <property type="project" value="InterPro"/>
</dbReference>
<feature type="region of interest" description="Disordered" evidence="4">
    <location>
        <begin position="64"/>
        <end position="596"/>
    </location>
</feature>
<evidence type="ECO:0000259" key="5">
    <source>
        <dbReference type="PROSITE" id="PS50234"/>
    </source>
</evidence>
<dbReference type="InterPro" id="IPR002035">
    <property type="entry name" value="VWF_A"/>
</dbReference>
<feature type="compositionally biased region" description="Polar residues" evidence="4">
    <location>
        <begin position="239"/>
        <end position="253"/>
    </location>
</feature>
<dbReference type="PROSITE" id="PS50234">
    <property type="entry name" value="VWFA"/>
    <property type="match status" value="1"/>
</dbReference>
<dbReference type="AlphaFoldDB" id="A0A1I8IYX0"/>
<keyword evidence="2" id="KW-0808">Transferase</keyword>
<reference evidence="8" key="1">
    <citation type="submission" date="2016-11" db="UniProtKB">
        <authorList>
            <consortium name="WormBaseParasite"/>
        </authorList>
    </citation>
    <scope>IDENTIFICATION</scope>
</reference>
<feature type="compositionally biased region" description="Basic and acidic residues" evidence="4">
    <location>
        <begin position="302"/>
        <end position="321"/>
    </location>
</feature>
<dbReference type="InterPro" id="IPR011009">
    <property type="entry name" value="Kinase-like_dom_sf"/>
</dbReference>
<dbReference type="InterPro" id="IPR052969">
    <property type="entry name" value="Thr-specific_kinase-like"/>
</dbReference>
<dbReference type="PANTHER" id="PTHR47763:SF4">
    <property type="entry name" value="ALPHA-PROTEIN KINASE VWKA"/>
    <property type="match status" value="1"/>
</dbReference>
<feature type="domain" description="VWFA" evidence="5">
    <location>
        <begin position="652"/>
        <end position="853"/>
    </location>
</feature>
<evidence type="ECO:0000256" key="1">
    <source>
        <dbReference type="ARBA" id="ARBA00022527"/>
    </source>
</evidence>
<feature type="compositionally biased region" description="Polar residues" evidence="4">
    <location>
        <begin position="191"/>
        <end position="205"/>
    </location>
</feature>
<keyword evidence="1" id="KW-0723">Serine/threonine-protein kinase</keyword>
<feature type="compositionally biased region" description="Basic and acidic residues" evidence="4">
    <location>
        <begin position="72"/>
        <end position="89"/>
    </location>
</feature>
<dbReference type="Proteomes" id="UP000095280">
    <property type="component" value="Unplaced"/>
</dbReference>
<organism evidence="7 8">
    <name type="scientific">Macrostomum lignano</name>
    <dbReference type="NCBI Taxonomy" id="282301"/>
    <lineage>
        <taxon>Eukaryota</taxon>
        <taxon>Metazoa</taxon>
        <taxon>Spiralia</taxon>
        <taxon>Lophotrochozoa</taxon>
        <taxon>Platyhelminthes</taxon>
        <taxon>Rhabditophora</taxon>
        <taxon>Macrostomorpha</taxon>
        <taxon>Macrostomida</taxon>
        <taxon>Macrostomidae</taxon>
        <taxon>Macrostomum</taxon>
    </lineage>
</organism>
<feature type="compositionally biased region" description="Polar residues" evidence="4">
    <location>
        <begin position="352"/>
        <end position="364"/>
    </location>
</feature>
<feature type="domain" description="Alpha-type protein kinase" evidence="6">
    <location>
        <begin position="906"/>
        <end position="1116"/>
    </location>
</feature>
<feature type="compositionally biased region" description="Basic and acidic residues" evidence="4">
    <location>
        <begin position="254"/>
        <end position="285"/>
    </location>
</feature>
<dbReference type="Pfam" id="PF02816">
    <property type="entry name" value="Alpha_kinase"/>
    <property type="match status" value="1"/>
</dbReference>
<dbReference type="Gene3D" id="3.40.50.410">
    <property type="entry name" value="von Willebrand factor, type A domain"/>
    <property type="match status" value="1"/>
</dbReference>
<feature type="compositionally biased region" description="Basic and acidic residues" evidence="4">
    <location>
        <begin position="129"/>
        <end position="142"/>
    </location>
</feature>
<evidence type="ECO:0000256" key="4">
    <source>
        <dbReference type="SAM" id="MobiDB-lite"/>
    </source>
</evidence>
<dbReference type="Gene3D" id="3.20.200.10">
    <property type="entry name" value="MHCK/EF2 kinase"/>
    <property type="match status" value="1"/>
</dbReference>
<feature type="compositionally biased region" description="Basic and acidic residues" evidence="4">
    <location>
        <begin position="365"/>
        <end position="381"/>
    </location>
</feature>
<evidence type="ECO:0000259" key="6">
    <source>
        <dbReference type="PROSITE" id="PS51158"/>
    </source>
</evidence>
<dbReference type="PANTHER" id="PTHR47763">
    <property type="entry name" value="ALPHA-PROTEIN KINASE VWKA"/>
    <property type="match status" value="1"/>
</dbReference>
<feature type="compositionally biased region" description="Polar residues" evidence="4">
    <location>
        <begin position="583"/>
        <end position="596"/>
    </location>
</feature>
<keyword evidence="7" id="KW-1185">Reference proteome</keyword>
<feature type="compositionally biased region" description="Low complexity" evidence="4">
    <location>
        <begin position="118"/>
        <end position="128"/>
    </location>
</feature>
<dbReference type="SUPFAM" id="SSF56112">
    <property type="entry name" value="Protein kinase-like (PK-like)"/>
    <property type="match status" value="1"/>
</dbReference>
<sequence>RVAQQPKKSHKILRFVCRCVPGWNRSAFGPFKWCPGIQLRHHAWRLLQQAKQVICEAAEMDASELKPPVSELQDKPKDSSNVERRRKVENAGGRDSAASTDSAYYSRPGSRASRDSQRSSQSKSVLRVSEIDGRAIDDSSIKEEDESNHPDNSQEADVSSHRDNSQEADVSSHRDNSQEADVSSRRDNSQEADVSSHPENSQEADVSSRRDNSQEADVSSHRDNSQEADVSSHRDNSQEADVSSHPENSQEADVSSRRDNSQEADVSSHRDNSQEADVSSHRDNSQEADVSSHPENSQEADVSSRRDNSQEADVSSHRDNSQEADVSSHPNEKEQQETGSCGPPQGEEIVLRSSSLDGAVSDASSGRESKMSTDSSGRDGDVESNSASDPGNHGRSQQDVPAPTPKAKKWHQARGQLGPQTAEHDMASDMPSQSGPQTAEHDMASDMPSQSGPQTAEHDMASDMPSQSGPQTAEHDMASDMPSQSGPQTAEHDMASDMPSQSGPQTAEHDMASDMPSQSGPQTAEHDMASDMPSQSGPQTAEHDMASDMPSQSGPQTAEHDMASDMPSQSGPQTAEHDMASDMPSQSGPNVQTPLSSLNRRLRNICEREGMDYGEDVLDEDELVRRFRVATQMTAKTIRGVMSEIKRAKTVDLCFLIDGTSSMRPHIEGVRDSVAKIVNTMVRSRAAPTGIEQLRLAVVVYRDFDNPTPMEVCQFTESPDKCVDFCKNAKAISGAKHDPPEDVFGGLEQASKLQWSKDAGTRIVFHMGDSPCHGNRYHSASMRDSYPNGDPRGRTSQDLFKRFKELGIDYYFGKISRHTDQMIDEFCKDYGRFITTFSVEDVSKIAGSVISSISTSVEENVEKSKLGISRQAKLRDYRLDGGTPAWDSLPVLQGTYLVYELPDTVEDVVDDKPLVEKQISNVRVKIAPNPFAEGSERIAYFGQDLFVGYGDHRARSATRRGGRAVSAPRRTVVVAEPTPAATPTDIVLKEYKYLGKKQNTLERYKTACEAQTVAFYLADQFNSLTGPLGEPPIKFLKTKALLLTSSKGLRIMSCERKFFGDVKFVKFSNNCAYSMQSAAREVSTSGVDPRIVGTVMAFSHWTFQRTDGFLMVVDLQ</sequence>
<dbReference type="WBParaSite" id="maker-uti_cns_0019100-snap-gene-0.2-mRNA-1">
    <property type="protein sequence ID" value="maker-uti_cns_0019100-snap-gene-0.2-mRNA-1"/>
    <property type="gene ID" value="maker-uti_cns_0019100-snap-gene-0.2"/>
</dbReference>
<dbReference type="GO" id="GO:0004674">
    <property type="term" value="F:protein serine/threonine kinase activity"/>
    <property type="evidence" value="ECO:0007669"/>
    <property type="project" value="UniProtKB-KW"/>
</dbReference>
<dbReference type="InterPro" id="IPR004166">
    <property type="entry name" value="a-kinase_dom"/>
</dbReference>
<proteinExistence type="predicted"/>
<keyword evidence="3" id="KW-0418">Kinase</keyword>
<dbReference type="InterPro" id="IPR036465">
    <property type="entry name" value="vWFA_dom_sf"/>
</dbReference>
<feature type="compositionally biased region" description="Polar residues" evidence="4">
    <location>
        <begin position="287"/>
        <end position="301"/>
    </location>
</feature>
<name>A0A1I8IYX0_9PLAT</name>
<evidence type="ECO:0000256" key="3">
    <source>
        <dbReference type="ARBA" id="ARBA00022777"/>
    </source>
</evidence>
<dbReference type="PROSITE" id="PS51158">
    <property type="entry name" value="ALPHA_KINASE"/>
    <property type="match status" value="1"/>
</dbReference>
<evidence type="ECO:0000313" key="7">
    <source>
        <dbReference type="Proteomes" id="UP000095280"/>
    </source>
</evidence>
<feature type="compositionally biased region" description="Basic and acidic residues" evidence="4">
    <location>
        <begin position="158"/>
        <end position="189"/>
    </location>
</feature>
<feature type="compositionally biased region" description="Low complexity" evidence="4">
    <location>
        <begin position="95"/>
        <end position="106"/>
    </location>
</feature>
<dbReference type="Gene3D" id="3.30.200.20">
    <property type="entry name" value="Phosphorylase Kinase, domain 1"/>
    <property type="match status" value="1"/>
</dbReference>